<reference evidence="1 2" key="1">
    <citation type="submission" date="2019-11" db="EMBL/GenBank/DDBJ databases">
        <authorList>
            <person name="Yang C."/>
            <person name="Li F."/>
        </authorList>
    </citation>
    <scope>NUCLEOTIDE SEQUENCE [LARGE SCALE GENOMIC DNA]</scope>
    <source>
        <strain evidence="1">KB4526</strain>
        <tissue evidence="1">Muscle</tissue>
    </source>
</reference>
<feature type="non-terminal residue" evidence="1">
    <location>
        <position position="135"/>
    </location>
</feature>
<accession>A0A6G1BC54</accession>
<name>A0A6G1BC54_CROCR</name>
<dbReference type="AlphaFoldDB" id="A0A6G1BC54"/>
<proteinExistence type="predicted"/>
<organism evidence="1 2">
    <name type="scientific">Crocuta crocuta</name>
    <name type="common">Spotted hyena</name>
    <dbReference type="NCBI Taxonomy" id="9678"/>
    <lineage>
        <taxon>Eukaryota</taxon>
        <taxon>Metazoa</taxon>
        <taxon>Chordata</taxon>
        <taxon>Craniata</taxon>
        <taxon>Vertebrata</taxon>
        <taxon>Euteleostomi</taxon>
        <taxon>Mammalia</taxon>
        <taxon>Eutheria</taxon>
        <taxon>Laurasiatheria</taxon>
        <taxon>Carnivora</taxon>
        <taxon>Feliformia</taxon>
        <taxon>Hyaenidae</taxon>
        <taxon>Crocuta</taxon>
    </lineage>
</organism>
<dbReference type="Proteomes" id="UP000475037">
    <property type="component" value="Unassembled WGS sequence"/>
</dbReference>
<evidence type="ECO:0000313" key="2">
    <source>
        <dbReference type="Proteomes" id="UP000475037"/>
    </source>
</evidence>
<comment type="caution">
    <text evidence="1">The sequence shown here is derived from an EMBL/GenBank/DDBJ whole genome shotgun (WGS) entry which is preliminary data.</text>
</comment>
<evidence type="ECO:0000313" key="1">
    <source>
        <dbReference type="EMBL" id="KAF0885314.1"/>
    </source>
</evidence>
<dbReference type="EMBL" id="VOAJ01001071">
    <property type="protein sequence ID" value="KAF0885314.1"/>
    <property type="molecule type" value="Genomic_DNA"/>
</dbReference>
<keyword evidence="2" id="KW-1185">Reference proteome</keyword>
<gene>
    <name evidence="1" type="ORF">FOF47_R04153</name>
</gene>
<protein>
    <submittedName>
        <fullName evidence="1">LORF2 protein</fullName>
    </submittedName>
</protein>
<feature type="non-terminal residue" evidence="1">
    <location>
        <position position="1"/>
    </location>
</feature>
<sequence>PIRTVSIKIRHNSCWRECREKRIPVPFWWGSTLVQPLWRTVWMSPNKLKINRPYNPVIPLLGIYPEKRKTSIWKDICTVYLLQCYLQQTTYENVHTHTHEYYTTMRKDEIVPFVTTWMDLEGIMLSEISQTEKDK</sequence>